<dbReference type="EMBL" id="FNBA01000003">
    <property type="protein sequence ID" value="SDE86054.1"/>
    <property type="molecule type" value="Genomic_DNA"/>
</dbReference>
<name>A0A1G7GD49_9FLAO</name>
<evidence type="ECO:0000313" key="2">
    <source>
        <dbReference type="EMBL" id="SDE86054.1"/>
    </source>
</evidence>
<gene>
    <name evidence="2" type="ORF">SAMN05421855_10359</name>
</gene>
<keyword evidence="1" id="KW-0732">Signal</keyword>
<dbReference type="RefSeq" id="WP_139149388.1">
    <property type="nucleotide sequence ID" value="NZ_BMWO01000003.1"/>
</dbReference>
<organism evidence="2 3">
    <name type="scientific">Ulvibacter litoralis</name>
    <dbReference type="NCBI Taxonomy" id="227084"/>
    <lineage>
        <taxon>Bacteria</taxon>
        <taxon>Pseudomonadati</taxon>
        <taxon>Bacteroidota</taxon>
        <taxon>Flavobacteriia</taxon>
        <taxon>Flavobacteriales</taxon>
        <taxon>Flavobacteriaceae</taxon>
        <taxon>Ulvibacter</taxon>
    </lineage>
</organism>
<dbReference type="OrthoDB" id="1430919at2"/>
<accession>A0A1G7GD49</accession>
<sequence>MLTYFTYVKYFLICTILAYCTPANAQIGINTTTPNGILDITSTTQGVVLPRIPLTASNTMAPVANPQGGTIPTGTVIYNTNTTSTGTNDVSEGIYVWDGTKWTPQFVKKQSSHFEQTIMNMRMESNEGYRNIPLTSSTFNAKYSGYYKIETLVNYGGGDAKNPKTSGGSSGSRSNGELNIALQTGTFRLTFNGTNYYIPANSYSTAYKDATNYFGIWKQFKLVTYVYLRAGSSPNLSLAFDQDDAPEFINEGNDNNYDGQFDGGDGHVGFDIPCSIEITYLNE</sequence>
<protein>
    <submittedName>
        <fullName evidence="2">Uncharacterized protein</fullName>
    </submittedName>
</protein>
<keyword evidence="3" id="KW-1185">Reference proteome</keyword>
<feature type="signal peptide" evidence="1">
    <location>
        <begin position="1"/>
        <end position="25"/>
    </location>
</feature>
<evidence type="ECO:0000313" key="3">
    <source>
        <dbReference type="Proteomes" id="UP000199321"/>
    </source>
</evidence>
<dbReference type="AlphaFoldDB" id="A0A1G7GD49"/>
<reference evidence="2 3" key="1">
    <citation type="submission" date="2016-10" db="EMBL/GenBank/DDBJ databases">
        <authorList>
            <person name="de Groot N.N."/>
        </authorList>
    </citation>
    <scope>NUCLEOTIDE SEQUENCE [LARGE SCALE GENOMIC DNA]</scope>
    <source>
        <strain evidence="2 3">DSM 16195</strain>
    </source>
</reference>
<dbReference type="Proteomes" id="UP000199321">
    <property type="component" value="Unassembled WGS sequence"/>
</dbReference>
<feature type="chain" id="PRO_5011786877" evidence="1">
    <location>
        <begin position="26"/>
        <end position="283"/>
    </location>
</feature>
<proteinExistence type="predicted"/>
<evidence type="ECO:0000256" key="1">
    <source>
        <dbReference type="SAM" id="SignalP"/>
    </source>
</evidence>
<dbReference type="STRING" id="227084.SAMN05421855_10359"/>